<dbReference type="EMBL" id="JALJOR010000010">
    <property type="protein sequence ID" value="KAK9810171.1"/>
    <property type="molecule type" value="Genomic_DNA"/>
</dbReference>
<dbReference type="AlphaFoldDB" id="A0AAW1PL55"/>
<evidence type="ECO:0000256" key="1">
    <source>
        <dbReference type="SAM" id="MobiDB-lite"/>
    </source>
</evidence>
<evidence type="ECO:0000313" key="3">
    <source>
        <dbReference type="Proteomes" id="UP001489004"/>
    </source>
</evidence>
<feature type="compositionally biased region" description="Low complexity" evidence="1">
    <location>
        <begin position="197"/>
        <end position="211"/>
    </location>
</feature>
<reference evidence="2 3" key="1">
    <citation type="journal article" date="2024" name="Nat. Commun.">
        <title>Phylogenomics reveals the evolutionary origins of lichenization in chlorophyte algae.</title>
        <authorList>
            <person name="Puginier C."/>
            <person name="Libourel C."/>
            <person name="Otte J."/>
            <person name="Skaloud P."/>
            <person name="Haon M."/>
            <person name="Grisel S."/>
            <person name="Petersen M."/>
            <person name="Berrin J.G."/>
            <person name="Delaux P.M."/>
            <person name="Dal Grande F."/>
            <person name="Keller J."/>
        </authorList>
    </citation>
    <scope>NUCLEOTIDE SEQUENCE [LARGE SCALE GENOMIC DNA]</scope>
    <source>
        <strain evidence="2 3">SAG 2043</strain>
    </source>
</reference>
<proteinExistence type="predicted"/>
<protein>
    <submittedName>
        <fullName evidence="2">Uncharacterized protein</fullName>
    </submittedName>
</protein>
<feature type="region of interest" description="Disordered" evidence="1">
    <location>
        <begin position="197"/>
        <end position="251"/>
    </location>
</feature>
<gene>
    <name evidence="2" type="ORF">WJX72_006045</name>
</gene>
<dbReference type="Proteomes" id="UP001489004">
    <property type="component" value="Unassembled WGS sequence"/>
</dbReference>
<name>A0AAW1PL55_9CHLO</name>
<accession>A0AAW1PL55</accession>
<comment type="caution">
    <text evidence="2">The sequence shown here is derived from an EMBL/GenBank/DDBJ whole genome shotgun (WGS) entry which is preliminary data.</text>
</comment>
<sequence length="329" mass="35424">MVVIRSLTVNSSCHQVPATLLQLVPRVPNRQDLFSYVQFVGGENFASGKGDTWCAMNCYRNCADIEAQQAGGLPLGPVLQLAFDHCANVSAEDLDMMHRLQLPIARQDAFPQVAAVCYRGVMPMLRCPSVEELEWLVCVMRAVRLAIDCEVIVAVSLDPRQPAYLRPFCQTRTVVGPEDVDVNVQLQYPPTVDALSYSGSGDMSSGASTSSDVPFRFPTAGVQPPSSQLAQQAQQQQAPQDSRSAPPAASCRRAASAHFDADYLAVLDAMVDDMVDLGQTAQAGLQEGVQDNGEHICMCGEAMLQPEYSQVSLEAAHSPPGLEAAYSAC</sequence>
<organism evidence="2 3">
    <name type="scientific">[Myrmecia] bisecta</name>
    <dbReference type="NCBI Taxonomy" id="41462"/>
    <lineage>
        <taxon>Eukaryota</taxon>
        <taxon>Viridiplantae</taxon>
        <taxon>Chlorophyta</taxon>
        <taxon>core chlorophytes</taxon>
        <taxon>Trebouxiophyceae</taxon>
        <taxon>Trebouxiales</taxon>
        <taxon>Trebouxiaceae</taxon>
        <taxon>Myrmecia</taxon>
    </lineage>
</organism>
<evidence type="ECO:0000313" key="2">
    <source>
        <dbReference type="EMBL" id="KAK9810171.1"/>
    </source>
</evidence>
<keyword evidence="3" id="KW-1185">Reference proteome</keyword>
<feature type="compositionally biased region" description="Low complexity" evidence="1">
    <location>
        <begin position="223"/>
        <end position="251"/>
    </location>
</feature>